<comment type="caution">
    <text evidence="1">The sequence shown here is derived from an EMBL/GenBank/DDBJ whole genome shotgun (WGS) entry which is preliminary data.</text>
</comment>
<proteinExistence type="predicted"/>
<evidence type="ECO:0000313" key="2">
    <source>
        <dbReference type="Proteomes" id="UP001199919"/>
    </source>
</evidence>
<gene>
    <name evidence="1" type="ORF">LT679_13955</name>
</gene>
<protein>
    <submittedName>
        <fullName evidence="1">Uncharacterized protein</fullName>
    </submittedName>
</protein>
<dbReference type="Proteomes" id="UP001199919">
    <property type="component" value="Unassembled WGS sequence"/>
</dbReference>
<accession>A0ABS8U748</accession>
<keyword evidence="2" id="KW-1185">Reference proteome</keyword>
<dbReference type="EMBL" id="JAJPWV010000004">
    <property type="protein sequence ID" value="MCD8741714.1"/>
    <property type="molecule type" value="Genomic_DNA"/>
</dbReference>
<organism evidence="1 2">
    <name type="scientific">Mucilaginibacter roseus</name>
    <dbReference type="NCBI Taxonomy" id="1528868"/>
    <lineage>
        <taxon>Bacteria</taxon>
        <taxon>Pseudomonadati</taxon>
        <taxon>Bacteroidota</taxon>
        <taxon>Sphingobacteriia</taxon>
        <taxon>Sphingobacteriales</taxon>
        <taxon>Sphingobacteriaceae</taxon>
        <taxon>Mucilaginibacter</taxon>
    </lineage>
</organism>
<name>A0ABS8U748_9SPHI</name>
<reference evidence="1 2" key="1">
    <citation type="submission" date="2021-12" db="EMBL/GenBank/DDBJ databases">
        <title>Mucilaginibacter roseus genome.</title>
        <authorList>
            <person name="Ferreira J.R."/>
            <person name="Newman J.D."/>
        </authorList>
    </citation>
    <scope>NUCLEOTIDE SEQUENCE [LARGE SCALE GENOMIC DNA]</scope>
    <source>
        <strain evidence="1 2">LMG 28454</strain>
    </source>
</reference>
<sequence length="171" mass="20020">MILKDSLTIYRYGLHDSFERARAEYVVAKRWQIHYKSVANCVISKELADSAENHNREVSMRLRKKYGVDWQSKLDKAVTNEVVLQQRIIDNLMAYKGYQQVINKFDKKGQTVSIWFEAPNDSVYFAQLETHDLVNNRTIYTIQAKYAVDLRTFKIKPVAFQQPSATYFAPE</sequence>
<dbReference type="RefSeq" id="WP_232178221.1">
    <property type="nucleotide sequence ID" value="NZ_JAJPWV010000004.1"/>
</dbReference>
<evidence type="ECO:0000313" key="1">
    <source>
        <dbReference type="EMBL" id="MCD8741714.1"/>
    </source>
</evidence>